<reference evidence="1" key="1">
    <citation type="journal article" date="2023" name="G3 (Bethesda)">
        <title>Whole genome assemblies of Zophobas morio and Tenebrio molitor.</title>
        <authorList>
            <person name="Kaur S."/>
            <person name="Stinson S.A."/>
            <person name="diCenzo G.C."/>
        </authorList>
    </citation>
    <scope>NUCLEOTIDE SEQUENCE</scope>
    <source>
        <strain evidence="1">QUZm001</strain>
    </source>
</reference>
<evidence type="ECO:0000313" key="1">
    <source>
        <dbReference type="EMBL" id="KAJ3639149.1"/>
    </source>
</evidence>
<comment type="caution">
    <text evidence="1">The sequence shown here is derived from an EMBL/GenBank/DDBJ whole genome shotgun (WGS) entry which is preliminary data.</text>
</comment>
<dbReference type="AlphaFoldDB" id="A0AA38HQ10"/>
<keyword evidence="2" id="KW-1185">Reference proteome</keyword>
<protein>
    <submittedName>
        <fullName evidence="1">Uncharacterized protein</fullName>
    </submittedName>
</protein>
<name>A0AA38HQ10_9CUCU</name>
<evidence type="ECO:0000313" key="2">
    <source>
        <dbReference type="Proteomes" id="UP001168821"/>
    </source>
</evidence>
<gene>
    <name evidence="1" type="ORF">Zmor_004020</name>
</gene>
<dbReference type="Proteomes" id="UP001168821">
    <property type="component" value="Unassembled WGS sequence"/>
</dbReference>
<dbReference type="EMBL" id="JALNTZ010000012">
    <property type="protein sequence ID" value="KAJ3639149.1"/>
    <property type="molecule type" value="Genomic_DNA"/>
</dbReference>
<organism evidence="1 2">
    <name type="scientific">Zophobas morio</name>
    <dbReference type="NCBI Taxonomy" id="2755281"/>
    <lineage>
        <taxon>Eukaryota</taxon>
        <taxon>Metazoa</taxon>
        <taxon>Ecdysozoa</taxon>
        <taxon>Arthropoda</taxon>
        <taxon>Hexapoda</taxon>
        <taxon>Insecta</taxon>
        <taxon>Pterygota</taxon>
        <taxon>Neoptera</taxon>
        <taxon>Endopterygota</taxon>
        <taxon>Coleoptera</taxon>
        <taxon>Polyphaga</taxon>
        <taxon>Cucujiformia</taxon>
        <taxon>Tenebrionidae</taxon>
        <taxon>Zophobas</taxon>
    </lineage>
</organism>
<proteinExistence type="predicted"/>
<accession>A0AA38HQ10</accession>
<sequence>MKNIKIFATTTVMMNWTWTVKTTITNAIFAKNLDEITRCGIAVPYADYGLMPCALDGILQKDTSVIYVPKTKMLCLLIVIISNKIYAVKQNLSVITPLPEWYYP</sequence>